<reference evidence="2 3" key="1">
    <citation type="submission" date="2019-07" db="EMBL/GenBank/DDBJ databases">
        <title>Whole genome shotgun sequence of Brevifollis gellanilyticus NBRC 108608.</title>
        <authorList>
            <person name="Hosoyama A."/>
            <person name="Uohara A."/>
            <person name="Ohji S."/>
            <person name="Ichikawa N."/>
        </authorList>
    </citation>
    <scope>NUCLEOTIDE SEQUENCE [LARGE SCALE GENOMIC DNA]</scope>
    <source>
        <strain evidence="2 3">NBRC 108608</strain>
    </source>
</reference>
<dbReference type="Proteomes" id="UP000321577">
    <property type="component" value="Unassembled WGS sequence"/>
</dbReference>
<evidence type="ECO:0000313" key="2">
    <source>
        <dbReference type="EMBL" id="GEP44755.1"/>
    </source>
</evidence>
<proteinExistence type="predicted"/>
<evidence type="ECO:0000256" key="1">
    <source>
        <dbReference type="SAM" id="MobiDB-lite"/>
    </source>
</evidence>
<evidence type="ECO:0000313" key="3">
    <source>
        <dbReference type="Proteomes" id="UP000321577"/>
    </source>
</evidence>
<sequence length="112" mass="12875">MDDLARQMQHDLEEIGRTHMPFGKFGPQFCPPNGVPIYDLPAEYLAWFANKAGFPKGRFGKLLQMVYQMKVDGSDVVFDVFRRRRGGRTPLREERQRSFDLSGNRQTPPEGA</sequence>
<comment type="caution">
    <text evidence="2">The sequence shown here is derived from an EMBL/GenBank/DDBJ whole genome shotgun (WGS) entry which is preliminary data.</text>
</comment>
<dbReference type="InterPro" id="IPR024530">
    <property type="entry name" value="QSregVF_b"/>
</dbReference>
<dbReference type="OrthoDB" id="9807855at2"/>
<dbReference type="AlphaFoldDB" id="A0A512MDE3"/>
<keyword evidence="3" id="KW-1185">Reference proteome</keyword>
<dbReference type="RefSeq" id="WP_146853010.1">
    <property type="nucleotide sequence ID" value="NZ_BKAG01000035.1"/>
</dbReference>
<gene>
    <name evidence="2" type="ORF">BGE01nite_40460</name>
</gene>
<protein>
    <recommendedName>
        <fullName evidence="4">DUF3820 family protein</fullName>
    </recommendedName>
</protein>
<feature type="region of interest" description="Disordered" evidence="1">
    <location>
        <begin position="87"/>
        <end position="112"/>
    </location>
</feature>
<name>A0A512MDE3_9BACT</name>
<accession>A0A512MDE3</accession>
<evidence type="ECO:0008006" key="4">
    <source>
        <dbReference type="Google" id="ProtNLM"/>
    </source>
</evidence>
<feature type="compositionally biased region" description="Polar residues" evidence="1">
    <location>
        <begin position="99"/>
        <end position="112"/>
    </location>
</feature>
<dbReference type="EMBL" id="BKAG01000035">
    <property type="protein sequence ID" value="GEP44755.1"/>
    <property type="molecule type" value="Genomic_DNA"/>
</dbReference>
<dbReference type="Pfam" id="PF12843">
    <property type="entry name" value="QSregVF_b"/>
    <property type="match status" value="1"/>
</dbReference>
<organism evidence="2 3">
    <name type="scientific">Brevifollis gellanilyticus</name>
    <dbReference type="NCBI Taxonomy" id="748831"/>
    <lineage>
        <taxon>Bacteria</taxon>
        <taxon>Pseudomonadati</taxon>
        <taxon>Verrucomicrobiota</taxon>
        <taxon>Verrucomicrobiia</taxon>
        <taxon>Verrucomicrobiales</taxon>
        <taxon>Verrucomicrobiaceae</taxon>
    </lineage>
</organism>